<reference evidence="2 3" key="1">
    <citation type="submission" date="2016-10" db="EMBL/GenBank/DDBJ databases">
        <authorList>
            <person name="de Groot N.N."/>
        </authorList>
    </citation>
    <scope>NUCLEOTIDE SEQUENCE [LARGE SCALE GENOMIC DNA]</scope>
    <source>
        <strain evidence="2 3">GAS232</strain>
    </source>
</reference>
<evidence type="ECO:0000313" key="2">
    <source>
        <dbReference type="EMBL" id="SDF01105.1"/>
    </source>
</evidence>
<gene>
    <name evidence="2" type="ORF">SAMN05444167_1120</name>
</gene>
<evidence type="ECO:0000313" key="3">
    <source>
        <dbReference type="Proteomes" id="UP000182427"/>
    </source>
</evidence>
<name>A0A1G7HKY0_9BACT</name>
<evidence type="ECO:0000256" key="1">
    <source>
        <dbReference type="SAM" id="MobiDB-lite"/>
    </source>
</evidence>
<organism evidence="2 3">
    <name type="scientific">Terriglobus roseus</name>
    <dbReference type="NCBI Taxonomy" id="392734"/>
    <lineage>
        <taxon>Bacteria</taxon>
        <taxon>Pseudomonadati</taxon>
        <taxon>Acidobacteriota</taxon>
        <taxon>Terriglobia</taxon>
        <taxon>Terriglobales</taxon>
        <taxon>Acidobacteriaceae</taxon>
        <taxon>Terriglobus</taxon>
    </lineage>
</organism>
<feature type="compositionally biased region" description="Basic and acidic residues" evidence="1">
    <location>
        <begin position="69"/>
        <end position="80"/>
    </location>
</feature>
<dbReference type="AlphaFoldDB" id="A0A1G7HKY0"/>
<proteinExistence type="predicted"/>
<protein>
    <submittedName>
        <fullName evidence="2">Uncharacterized protein</fullName>
    </submittedName>
</protein>
<keyword evidence="3" id="KW-1185">Reference proteome</keyword>
<dbReference type="Proteomes" id="UP000182427">
    <property type="component" value="Chromosome I"/>
</dbReference>
<dbReference type="EMBL" id="LT629690">
    <property type="protein sequence ID" value="SDF01105.1"/>
    <property type="molecule type" value="Genomic_DNA"/>
</dbReference>
<accession>A0A1G7HKY0</accession>
<feature type="region of interest" description="Disordered" evidence="1">
    <location>
        <begin position="64"/>
        <end position="83"/>
    </location>
</feature>
<sequence>MYVFLTQSMNLPEASGNTSKVSEHSMSTSLGTIPRNMLSSEIRIGPCFPLSVFFLLILAFSASAPSQDRPSDPGNPRRSETYINGVLGFNGDPQLASHSLYYFDNKTPDPAHPPHTYVTRPLGTLEDCNFLNKGRNDAIGTDVSQWTVGACHLRSIRSWGAGIRQGETLKMYCFGVGDCMARYWYLNFYGGIQDASGEGVRGDAIHVVEGLDDASGTVDRTYTGFGITKVKLSGNYASAGVGHYFVDKVSAKSSGAILSGSSSHGIAIVTTTAKFAVSKWMGDADLPTTFSAINLDAPKTNLFTFTTSMGESGLVTVGSHVCLASSVSSSGEELLVQSASVRGRRVTLGLANKRVVGGYTNVALGSCDAVDLVSTRLQTATGLMNPLMVVGYPSAHQMMVAWWGKGGFQNNFGNYLLPGTSCEVTVSQSGHKVSAMLGNIGRPNANYCNGGFYAQNTTATISGTDDFDGPVTPSYADSTNVRALTWTSESTKTTRAEKGTISLGNVPGTFTIYPMAIVGNVCDDNTTNPVSANNETYKQACLDGTIDLEDNSINIAAGDPWEIPHYNAIRSNGYFLNFRQDTMPFQTVPFAIVAGGAGIESTIMDIVNPTPDAYVGSGGRQQAPPSVITFRGPNGGFVNTYAPSFPDHAVIDINCATSRISFTGQDCANTPSFEVFRVRNRSKQMQIHYYPSSGDAMFEIFGGTLGFNTPIQVANLDPATRTTKAGALYYNSASQRLRVSDSSFTFHDIALRDDAVLKTGDTMKGPLLLAGNPTSPREAATKSYVDSRLEGKATDYWWSQDVSGCSAMRDSVGATCKGNIATQGTMSDSNWFLQCTASSPNLPALVVTDDGSRPTAPGASIHLFVLVSAVSDGSGTFTPRVDCHAHHN</sequence>